<evidence type="ECO:0000256" key="7">
    <source>
        <dbReference type="ARBA" id="ARBA00022679"/>
    </source>
</evidence>
<evidence type="ECO:0000256" key="9">
    <source>
        <dbReference type="ARBA" id="ARBA00022777"/>
    </source>
</evidence>
<dbReference type="PANTHER" id="PTHR42724:SF1">
    <property type="entry name" value="TETRAACYLDISACCHARIDE 4'-KINASE, MITOCHONDRIAL-RELATED"/>
    <property type="match status" value="1"/>
</dbReference>
<accession>A0A0P1GR61</accession>
<name>A0A0P1GR61_9RHOB</name>
<evidence type="ECO:0000256" key="3">
    <source>
        <dbReference type="ARBA" id="ARBA00012071"/>
    </source>
</evidence>
<dbReference type="RefSeq" id="WP_058319191.1">
    <property type="nucleotide sequence ID" value="NZ_CYSF01000012.1"/>
</dbReference>
<dbReference type="InterPro" id="IPR003758">
    <property type="entry name" value="LpxK"/>
</dbReference>
<evidence type="ECO:0000256" key="1">
    <source>
        <dbReference type="ARBA" id="ARBA00002274"/>
    </source>
</evidence>
<evidence type="ECO:0000313" key="15">
    <source>
        <dbReference type="Proteomes" id="UP000051681"/>
    </source>
</evidence>
<feature type="binding site" evidence="13">
    <location>
        <begin position="55"/>
        <end position="62"/>
    </location>
    <ligand>
        <name>ATP</name>
        <dbReference type="ChEBI" id="CHEBI:30616"/>
    </ligand>
</feature>
<dbReference type="SUPFAM" id="SSF52540">
    <property type="entry name" value="P-loop containing nucleoside triphosphate hydrolases"/>
    <property type="match status" value="1"/>
</dbReference>
<keyword evidence="15" id="KW-1185">Reference proteome</keyword>
<reference evidence="14 15" key="1">
    <citation type="submission" date="2015-09" db="EMBL/GenBank/DDBJ databases">
        <authorList>
            <consortium name="Swine Surveillance"/>
        </authorList>
    </citation>
    <scope>NUCLEOTIDE SEQUENCE [LARGE SCALE GENOMIC DNA]</scope>
    <source>
        <strain evidence="14 15">CECT 8383</strain>
    </source>
</reference>
<evidence type="ECO:0000256" key="4">
    <source>
        <dbReference type="ARBA" id="ARBA00016436"/>
    </source>
</evidence>
<dbReference type="OrthoDB" id="9766423at2"/>
<organism evidence="14 15">
    <name type="scientific">Thalassovita mediterranea</name>
    <dbReference type="NCBI Taxonomy" id="340021"/>
    <lineage>
        <taxon>Bacteria</taxon>
        <taxon>Pseudomonadati</taxon>
        <taxon>Pseudomonadota</taxon>
        <taxon>Alphaproteobacteria</taxon>
        <taxon>Rhodobacterales</taxon>
        <taxon>Roseobacteraceae</taxon>
        <taxon>Thalassovita</taxon>
    </lineage>
</organism>
<dbReference type="GO" id="GO:0005886">
    <property type="term" value="C:plasma membrane"/>
    <property type="evidence" value="ECO:0007669"/>
    <property type="project" value="TreeGrafter"/>
</dbReference>
<dbReference type="HAMAP" id="MF_00409">
    <property type="entry name" value="LpxK"/>
    <property type="match status" value="1"/>
</dbReference>
<proteinExistence type="inferred from homology"/>
<dbReference type="EC" id="2.7.1.130" evidence="3 13"/>
<evidence type="ECO:0000256" key="13">
    <source>
        <dbReference type="HAMAP-Rule" id="MF_00409"/>
    </source>
</evidence>
<comment type="pathway">
    <text evidence="2 13">Glycolipid biosynthesis; lipid IV(A) biosynthesis; lipid IV(A) from (3R)-3-hydroxytetradecanoyl-[acyl-carrier-protein] and UDP-N-acetyl-alpha-D-glucosamine: step 6/6.</text>
</comment>
<keyword evidence="10 13" id="KW-0067">ATP-binding</keyword>
<keyword evidence="8 13" id="KW-0547">Nucleotide-binding</keyword>
<dbReference type="GO" id="GO:0009029">
    <property type="term" value="F:lipid-A 4'-kinase activity"/>
    <property type="evidence" value="ECO:0007669"/>
    <property type="project" value="UniProtKB-UniRule"/>
</dbReference>
<keyword evidence="11 13" id="KW-0443">Lipid metabolism</keyword>
<dbReference type="UniPathway" id="UPA00359">
    <property type="reaction ID" value="UER00482"/>
</dbReference>
<evidence type="ECO:0000256" key="5">
    <source>
        <dbReference type="ARBA" id="ARBA00022516"/>
    </source>
</evidence>
<evidence type="ECO:0000256" key="8">
    <source>
        <dbReference type="ARBA" id="ARBA00022741"/>
    </source>
</evidence>
<comment type="similarity">
    <text evidence="13">Belongs to the LpxK family.</text>
</comment>
<keyword evidence="5 13" id="KW-0444">Lipid biosynthesis</keyword>
<dbReference type="Pfam" id="PF02606">
    <property type="entry name" value="LpxK"/>
    <property type="match status" value="1"/>
</dbReference>
<gene>
    <name evidence="13 14" type="primary">lpxK</name>
    <name evidence="14" type="ORF">TM5383_02340</name>
</gene>
<evidence type="ECO:0000256" key="2">
    <source>
        <dbReference type="ARBA" id="ARBA00004870"/>
    </source>
</evidence>
<dbReference type="AlphaFoldDB" id="A0A0P1GR61"/>
<keyword evidence="6 13" id="KW-0441">Lipid A biosynthesis</keyword>
<evidence type="ECO:0000256" key="12">
    <source>
        <dbReference type="ARBA" id="ARBA00029757"/>
    </source>
</evidence>
<evidence type="ECO:0000256" key="11">
    <source>
        <dbReference type="ARBA" id="ARBA00023098"/>
    </source>
</evidence>
<evidence type="ECO:0000256" key="6">
    <source>
        <dbReference type="ARBA" id="ARBA00022556"/>
    </source>
</evidence>
<dbReference type="GO" id="GO:0009244">
    <property type="term" value="P:lipopolysaccharide core region biosynthetic process"/>
    <property type="evidence" value="ECO:0007669"/>
    <property type="project" value="TreeGrafter"/>
</dbReference>
<dbReference type="GO" id="GO:0005524">
    <property type="term" value="F:ATP binding"/>
    <property type="evidence" value="ECO:0007669"/>
    <property type="project" value="UniProtKB-UniRule"/>
</dbReference>
<dbReference type="GO" id="GO:0009245">
    <property type="term" value="P:lipid A biosynthetic process"/>
    <property type="evidence" value="ECO:0007669"/>
    <property type="project" value="UniProtKB-UniRule"/>
</dbReference>
<dbReference type="InterPro" id="IPR027417">
    <property type="entry name" value="P-loop_NTPase"/>
</dbReference>
<dbReference type="NCBIfam" id="TIGR00682">
    <property type="entry name" value="lpxK"/>
    <property type="match status" value="1"/>
</dbReference>
<dbReference type="STRING" id="340021.TM5383_02340"/>
<keyword evidence="7 13" id="KW-0808">Transferase</keyword>
<dbReference type="PANTHER" id="PTHR42724">
    <property type="entry name" value="TETRAACYLDISACCHARIDE 4'-KINASE"/>
    <property type="match status" value="1"/>
</dbReference>
<comment type="function">
    <text evidence="1 13">Transfers the gamma-phosphate of ATP to the 4'-position of a tetraacyldisaccharide 1-phosphate intermediate (termed DS-1-P) to form tetraacyldisaccharide 1,4'-bis-phosphate (lipid IVA).</text>
</comment>
<protein>
    <recommendedName>
        <fullName evidence="4 13">Tetraacyldisaccharide 4'-kinase</fullName>
        <ecNumber evidence="3 13">2.7.1.130</ecNumber>
    </recommendedName>
    <alternativeName>
        <fullName evidence="12 13">Lipid A 4'-kinase</fullName>
    </alternativeName>
</protein>
<dbReference type="Proteomes" id="UP000051681">
    <property type="component" value="Unassembled WGS sequence"/>
</dbReference>
<dbReference type="EMBL" id="CYSF01000012">
    <property type="protein sequence ID" value="CUH85113.1"/>
    <property type="molecule type" value="Genomic_DNA"/>
</dbReference>
<comment type="catalytic activity">
    <reaction evidence="13">
        <text>a lipid A disaccharide + ATP = a lipid IVA + ADP + H(+)</text>
        <dbReference type="Rhea" id="RHEA:67840"/>
        <dbReference type="ChEBI" id="CHEBI:15378"/>
        <dbReference type="ChEBI" id="CHEBI:30616"/>
        <dbReference type="ChEBI" id="CHEBI:176343"/>
        <dbReference type="ChEBI" id="CHEBI:176425"/>
        <dbReference type="ChEBI" id="CHEBI:456216"/>
        <dbReference type="EC" id="2.7.1.130"/>
    </reaction>
</comment>
<evidence type="ECO:0000313" key="14">
    <source>
        <dbReference type="EMBL" id="CUH85113.1"/>
    </source>
</evidence>
<keyword evidence="9 13" id="KW-0418">Kinase</keyword>
<evidence type="ECO:0000256" key="10">
    <source>
        <dbReference type="ARBA" id="ARBA00022840"/>
    </source>
</evidence>
<sequence>MQPPRFWDNAPEAAGIRAHFLAPLGALYAHLTARRVAKGGAYQAKVPVICVGNINAGGTGKTPTTIALLMQLMGMAVKPIVVSRGYGGSAKGPILVDPMRHTAAEVGDEPLLMAAFAPVVVAKSRAEGAKLAEAEGADLIVMDDGFQNPDLHKDLSLIVVDAHKGFGNARCLPAGPLREPVDVGLARADLVLSIGGAAAQADFDARWGNVIRAHNLPHLTGALEPLQMGIDFAGMPVLAFAGIGHPEKFFRTLRELGADLVRAEGLDDHQTLTPALLTRLEKEAALRGLQMVTTEKDAVRLPESFRMKVLTVPVRLQIAEQDQLQTALDGVLGRG</sequence>